<dbReference type="SUPFAM" id="SSF51556">
    <property type="entry name" value="Metallo-dependent hydrolases"/>
    <property type="match status" value="1"/>
</dbReference>
<comment type="cofactor">
    <cofactor evidence="1">
        <name>Zn(2+)</name>
        <dbReference type="ChEBI" id="CHEBI:29105"/>
    </cofactor>
</comment>
<keyword evidence="5" id="KW-0378">Hydrolase</keyword>
<dbReference type="InterPro" id="IPR006330">
    <property type="entry name" value="Ado/ade_deaminase"/>
</dbReference>
<dbReference type="RefSeq" id="WP_377052784.1">
    <property type="nucleotide sequence ID" value="NZ_JBHLVZ010000060.1"/>
</dbReference>
<name>A0ABV6IUU5_9PROT</name>
<gene>
    <name evidence="8" type="ORF">ACFFIC_17840</name>
</gene>
<feature type="domain" description="Adenosine deaminase" evidence="7">
    <location>
        <begin position="142"/>
        <end position="370"/>
    </location>
</feature>
<sequence>MEHVPVPPFGPSVSTDIHTHLTGAPRSAELVRLGLLADLHYPAAMLDLAGIPLPGGIRLGQEHTRILPGGIVAPARGSPMVRLRDLSPGCLAQLAAAMEMPRRLPGAAPMADPFTLLERAYSVRRPLGAHPLLLPGILASIAGDARRDGVRHVELSASAPLAEPPEGAAWMAMAEGAALRVQAASGVRILFLATVNRHASPEAMARSLALLDELMEHHPLLVGLDVAGNETNPTGDFMPAVAAWAAARVRRGRPAVLRIHAGETPGHPGNVRAALEGMRAAGLPPGMGRIGHALHGVGRREVALAREIGAVVEMGIGSNRALGYGGRSLRSGGGARLARLIRAGVATVLGTDGHGIYATSSAREVRRAVRDGATEGVLAEVAAHEAGHLARMLQAFPRLAGVAGPCPGLPPVPAP</sequence>
<dbReference type="EMBL" id="JBHLVZ010000060">
    <property type="protein sequence ID" value="MFC0387393.1"/>
    <property type="molecule type" value="Genomic_DNA"/>
</dbReference>
<dbReference type="PANTHER" id="PTHR11409:SF43">
    <property type="entry name" value="ADENOSINE DEAMINASE"/>
    <property type="match status" value="1"/>
</dbReference>
<evidence type="ECO:0000256" key="1">
    <source>
        <dbReference type="ARBA" id="ARBA00001947"/>
    </source>
</evidence>
<protein>
    <recommendedName>
        <fullName evidence="3">adenosine deaminase</fullName>
        <ecNumber evidence="3">3.5.4.4</ecNumber>
    </recommendedName>
</protein>
<evidence type="ECO:0000256" key="6">
    <source>
        <dbReference type="ARBA" id="ARBA00022833"/>
    </source>
</evidence>
<dbReference type="Pfam" id="PF00962">
    <property type="entry name" value="A_deaminase"/>
    <property type="match status" value="1"/>
</dbReference>
<proteinExistence type="inferred from homology"/>
<reference evidence="8 9" key="1">
    <citation type="submission" date="2024-09" db="EMBL/GenBank/DDBJ databases">
        <authorList>
            <person name="Sun Q."/>
            <person name="Mori K."/>
        </authorList>
    </citation>
    <scope>NUCLEOTIDE SEQUENCE [LARGE SCALE GENOMIC DNA]</scope>
    <source>
        <strain evidence="8 9">CCM 7468</strain>
    </source>
</reference>
<evidence type="ECO:0000256" key="3">
    <source>
        <dbReference type="ARBA" id="ARBA00012784"/>
    </source>
</evidence>
<evidence type="ECO:0000256" key="2">
    <source>
        <dbReference type="ARBA" id="ARBA00006676"/>
    </source>
</evidence>
<evidence type="ECO:0000256" key="5">
    <source>
        <dbReference type="ARBA" id="ARBA00022801"/>
    </source>
</evidence>
<organism evidence="8 9">
    <name type="scientific">Muricoccus vinaceus</name>
    <dbReference type="NCBI Taxonomy" id="424704"/>
    <lineage>
        <taxon>Bacteria</taxon>
        <taxon>Pseudomonadati</taxon>
        <taxon>Pseudomonadota</taxon>
        <taxon>Alphaproteobacteria</taxon>
        <taxon>Acetobacterales</taxon>
        <taxon>Roseomonadaceae</taxon>
        <taxon>Muricoccus</taxon>
    </lineage>
</organism>
<evidence type="ECO:0000259" key="7">
    <source>
        <dbReference type="Pfam" id="PF00962"/>
    </source>
</evidence>
<evidence type="ECO:0000313" key="8">
    <source>
        <dbReference type="EMBL" id="MFC0387393.1"/>
    </source>
</evidence>
<dbReference type="InterPro" id="IPR001365">
    <property type="entry name" value="A_deaminase_dom"/>
</dbReference>
<dbReference type="InterPro" id="IPR032466">
    <property type="entry name" value="Metal_Hydrolase"/>
</dbReference>
<keyword evidence="9" id="KW-1185">Reference proteome</keyword>
<dbReference type="Proteomes" id="UP001589789">
    <property type="component" value="Unassembled WGS sequence"/>
</dbReference>
<comment type="caution">
    <text evidence="8">The sequence shown here is derived from an EMBL/GenBank/DDBJ whole genome shotgun (WGS) entry which is preliminary data.</text>
</comment>
<dbReference type="Gene3D" id="3.20.20.140">
    <property type="entry name" value="Metal-dependent hydrolases"/>
    <property type="match status" value="1"/>
</dbReference>
<dbReference type="PANTHER" id="PTHR11409">
    <property type="entry name" value="ADENOSINE DEAMINASE"/>
    <property type="match status" value="1"/>
</dbReference>
<dbReference type="EC" id="3.5.4.4" evidence="3"/>
<keyword evidence="6" id="KW-0862">Zinc</keyword>
<keyword evidence="4" id="KW-0479">Metal-binding</keyword>
<comment type="similarity">
    <text evidence="2">Belongs to the metallo-dependent hydrolases superfamily. Adenosine and AMP deaminases family.</text>
</comment>
<accession>A0ABV6IUU5</accession>
<evidence type="ECO:0000256" key="4">
    <source>
        <dbReference type="ARBA" id="ARBA00022723"/>
    </source>
</evidence>
<evidence type="ECO:0000313" key="9">
    <source>
        <dbReference type="Proteomes" id="UP001589789"/>
    </source>
</evidence>